<comment type="catalytic activity">
    <reaction evidence="8 10">
        <text>(6R)-10-formyltetrahydrofolate + 5-amino-1-(5-phospho-beta-D-ribosyl)imidazole-4-carboxamide = 5-formamido-1-(5-phospho-D-ribosyl)imidazole-4-carboxamide + (6S)-5,6,7,8-tetrahydrofolate</text>
        <dbReference type="Rhea" id="RHEA:22192"/>
        <dbReference type="ChEBI" id="CHEBI:57453"/>
        <dbReference type="ChEBI" id="CHEBI:58467"/>
        <dbReference type="ChEBI" id="CHEBI:58475"/>
        <dbReference type="ChEBI" id="CHEBI:195366"/>
        <dbReference type="EC" id="2.1.2.3"/>
    </reaction>
</comment>
<comment type="pathway">
    <text evidence="1 10">Purine metabolism; IMP biosynthesis via de novo pathway; IMP from 5-formamido-1-(5-phospho-D-ribosyl)imidazole-4-carboxamide: step 1/1.</text>
</comment>
<dbReference type="NCBIfam" id="TIGR00355">
    <property type="entry name" value="purH"/>
    <property type="match status" value="1"/>
</dbReference>
<dbReference type="SMART" id="SM00798">
    <property type="entry name" value="AICARFT_IMPCHas"/>
    <property type="match status" value="1"/>
</dbReference>
<evidence type="ECO:0000313" key="12">
    <source>
        <dbReference type="EMBL" id="MQM28276.1"/>
    </source>
</evidence>
<proteinExistence type="inferred from homology"/>
<dbReference type="UniPathway" id="UPA00074">
    <property type="reaction ID" value="UER00133"/>
</dbReference>
<dbReference type="SUPFAM" id="SSF53927">
    <property type="entry name" value="Cytidine deaminase-like"/>
    <property type="match status" value="1"/>
</dbReference>
<evidence type="ECO:0000256" key="8">
    <source>
        <dbReference type="ARBA" id="ARBA00050488"/>
    </source>
</evidence>
<dbReference type="InterPro" id="IPR002695">
    <property type="entry name" value="PurH-like"/>
</dbReference>
<evidence type="ECO:0000256" key="2">
    <source>
        <dbReference type="ARBA" id="ARBA00004954"/>
    </source>
</evidence>
<dbReference type="PANTHER" id="PTHR11692:SF0">
    <property type="entry name" value="BIFUNCTIONAL PURINE BIOSYNTHESIS PROTEIN ATIC"/>
    <property type="match status" value="1"/>
</dbReference>
<protein>
    <recommendedName>
        <fullName evidence="10">Bifunctional purine biosynthesis protein PurH</fullName>
    </recommendedName>
    <domain>
        <recommendedName>
            <fullName evidence="10">Phosphoribosylaminoimidazolecarboxamide formyltransferase</fullName>
            <ecNumber evidence="10">2.1.2.3</ecNumber>
        </recommendedName>
        <alternativeName>
            <fullName evidence="10">AICAR transformylase</fullName>
        </alternativeName>
    </domain>
    <domain>
        <recommendedName>
            <fullName evidence="10">IMP cyclohydrolase</fullName>
            <ecNumber evidence="10">3.5.4.10</ecNumber>
        </recommendedName>
        <alternativeName>
            <fullName evidence="10">ATIC</fullName>
        </alternativeName>
        <alternativeName>
            <fullName evidence="10">IMP synthase</fullName>
        </alternativeName>
        <alternativeName>
            <fullName evidence="10">Inosinicase</fullName>
        </alternativeName>
    </domain>
</protein>
<dbReference type="PANTHER" id="PTHR11692">
    <property type="entry name" value="BIFUNCTIONAL PURINE BIOSYNTHESIS PROTEIN PURH"/>
    <property type="match status" value="1"/>
</dbReference>
<dbReference type="InterPro" id="IPR024051">
    <property type="entry name" value="AICAR_Tfase_dup_dom_sf"/>
</dbReference>
<comment type="pathway">
    <text evidence="2 10">Purine metabolism; IMP biosynthesis via de novo pathway; 5-formamido-1-(5-phospho-D-ribosyl)imidazole-4-carboxamide from 5-amino-1-(5-phospho-D-ribosyl)imidazole-4-carboxamide (10-formyl THF route): step 1/1.</text>
</comment>
<accession>A0A6L5GF93</accession>
<keyword evidence="7 10" id="KW-0511">Multifunctional enzyme</keyword>
<evidence type="ECO:0000259" key="11">
    <source>
        <dbReference type="PROSITE" id="PS51855"/>
    </source>
</evidence>
<comment type="similarity">
    <text evidence="3 10">Belongs to the PurH family.</text>
</comment>
<dbReference type="SMART" id="SM00851">
    <property type="entry name" value="MGS"/>
    <property type="match status" value="1"/>
</dbReference>
<dbReference type="GO" id="GO:0005829">
    <property type="term" value="C:cytosol"/>
    <property type="evidence" value="ECO:0007669"/>
    <property type="project" value="TreeGrafter"/>
</dbReference>
<keyword evidence="13" id="KW-1185">Reference proteome</keyword>
<dbReference type="GO" id="GO:0006189">
    <property type="term" value="P:'de novo' IMP biosynthetic process"/>
    <property type="evidence" value="ECO:0007669"/>
    <property type="project" value="UniProtKB-UniRule"/>
</dbReference>
<comment type="catalytic activity">
    <reaction evidence="9 10">
        <text>IMP + H2O = 5-formamido-1-(5-phospho-D-ribosyl)imidazole-4-carboxamide</text>
        <dbReference type="Rhea" id="RHEA:18445"/>
        <dbReference type="ChEBI" id="CHEBI:15377"/>
        <dbReference type="ChEBI" id="CHEBI:58053"/>
        <dbReference type="ChEBI" id="CHEBI:58467"/>
        <dbReference type="EC" id="3.5.4.10"/>
    </reaction>
</comment>
<evidence type="ECO:0000256" key="3">
    <source>
        <dbReference type="ARBA" id="ARBA00007667"/>
    </source>
</evidence>
<dbReference type="GO" id="GO:0003937">
    <property type="term" value="F:IMP cyclohydrolase activity"/>
    <property type="evidence" value="ECO:0007669"/>
    <property type="project" value="UniProtKB-UniRule"/>
</dbReference>
<gene>
    <name evidence="10 12" type="primary">purH</name>
    <name evidence="12" type="ORF">GFD30_22310</name>
</gene>
<dbReference type="InterPro" id="IPR016193">
    <property type="entry name" value="Cytidine_deaminase-like"/>
</dbReference>
<dbReference type="FunFam" id="3.40.140.20:FF:000002">
    <property type="entry name" value="Bifunctional purine biosynthesis protein PurH"/>
    <property type="match status" value="1"/>
</dbReference>
<dbReference type="EC" id="3.5.4.10" evidence="10"/>
<evidence type="ECO:0000256" key="6">
    <source>
        <dbReference type="ARBA" id="ARBA00022801"/>
    </source>
</evidence>
<evidence type="ECO:0000256" key="9">
    <source>
        <dbReference type="ARBA" id="ARBA00050687"/>
    </source>
</evidence>
<dbReference type="GO" id="GO:0004643">
    <property type="term" value="F:phosphoribosylaminoimidazolecarboxamide formyltransferase activity"/>
    <property type="evidence" value="ECO:0007669"/>
    <property type="project" value="UniProtKB-UniRule"/>
</dbReference>
<dbReference type="SUPFAM" id="SSF52335">
    <property type="entry name" value="Methylglyoxal synthase-like"/>
    <property type="match status" value="1"/>
</dbReference>
<sequence length="513" mass="53459">MSERKRIKRALISVYDKTGIIELAAALDKAGVELVSTGSTAAKIADAGIPVTKVEELTGFPEILDDRVKTLHPKVHAGMLADVRRESHRAQLAELGIEAFDLLVGNLYPFQQTVASGAGFDDIVEKIDVGGPSMVRGAAKNHANVAVVVDPADYSWIREAATEGTTAEQRLRLAAKAFAHLATYDSAVASWLAEQASEGLGDFTALPAAKLADLRYGENPHQDAAVYAVPGAPGLAQAEQLHGKAMSFNNYTDADAAWRAAHDFDAPAVAVIKHANPCGIAVGATIAEAHRKAHACDPLSAFGGVIAANAEVDAEAAAQIAEIFTEVVVAPSFTDEAVAILSAKKNLRILRAPAWAPAGLELKPISGGLLVQRPDRIDADGDDPANWTIATGEPVDAATLADLEFAWRAVRSVKSNAILLASGGASVGVGMGQVNRVDSAKLAVERAGAERAAGSVASSDAFFPFPDGLQILIDAGVKAVVQPGGSLRDEAVIAAAKEAGITMYLTGTRHFTH</sequence>
<evidence type="ECO:0000313" key="13">
    <source>
        <dbReference type="Proteomes" id="UP000477750"/>
    </source>
</evidence>
<evidence type="ECO:0000256" key="4">
    <source>
        <dbReference type="ARBA" id="ARBA00022679"/>
    </source>
</evidence>
<dbReference type="FunFam" id="3.40.50.1380:FF:000001">
    <property type="entry name" value="Bifunctional purine biosynthesis protein PurH"/>
    <property type="match status" value="1"/>
</dbReference>
<feature type="domain" description="MGS-like" evidence="11">
    <location>
        <begin position="1"/>
        <end position="149"/>
    </location>
</feature>
<dbReference type="FunFam" id="3.40.140.20:FF:000001">
    <property type="entry name" value="Bifunctional purine biosynthesis protein PurH"/>
    <property type="match status" value="1"/>
</dbReference>
<dbReference type="Gene3D" id="3.40.140.20">
    <property type="match status" value="2"/>
</dbReference>
<dbReference type="PROSITE" id="PS51855">
    <property type="entry name" value="MGS"/>
    <property type="match status" value="1"/>
</dbReference>
<reference evidence="12 13" key="1">
    <citation type="submission" date="2019-10" db="EMBL/GenBank/DDBJ databases">
        <title>Glycomyces albidus sp. nov., a novel actinomycete isolated from rhizosphere soil of wheat (Triticum aestivum L.).</title>
        <authorList>
            <person name="Qian L."/>
        </authorList>
    </citation>
    <scope>NUCLEOTIDE SEQUENCE [LARGE SCALE GENOMIC DNA]</scope>
    <source>
        <strain evidence="12 13">NEAU-7082</strain>
    </source>
</reference>
<evidence type="ECO:0000256" key="5">
    <source>
        <dbReference type="ARBA" id="ARBA00022755"/>
    </source>
</evidence>
<keyword evidence="6 10" id="KW-0378">Hydrolase</keyword>
<dbReference type="InterPro" id="IPR036914">
    <property type="entry name" value="MGS-like_dom_sf"/>
</dbReference>
<dbReference type="AlphaFoldDB" id="A0A6L5GF93"/>
<keyword evidence="4 10" id="KW-0808">Transferase</keyword>
<dbReference type="EC" id="2.1.2.3" evidence="10"/>
<name>A0A6L5GF93_9ACTN</name>
<dbReference type="RefSeq" id="WP_153027379.1">
    <property type="nucleotide sequence ID" value="NZ_WIAO01000039.1"/>
</dbReference>
<dbReference type="Proteomes" id="UP000477750">
    <property type="component" value="Unassembled WGS sequence"/>
</dbReference>
<dbReference type="EMBL" id="WIAO01000039">
    <property type="protein sequence ID" value="MQM28276.1"/>
    <property type="molecule type" value="Genomic_DNA"/>
</dbReference>
<dbReference type="Gene3D" id="3.40.50.1380">
    <property type="entry name" value="Methylglyoxal synthase-like domain"/>
    <property type="match status" value="1"/>
</dbReference>
<evidence type="ECO:0000256" key="7">
    <source>
        <dbReference type="ARBA" id="ARBA00023268"/>
    </source>
</evidence>
<comment type="caution">
    <text evidence="12">The sequence shown here is derived from an EMBL/GenBank/DDBJ whole genome shotgun (WGS) entry which is preliminary data.</text>
</comment>
<dbReference type="Pfam" id="PF01808">
    <property type="entry name" value="AICARFT_IMPCHas"/>
    <property type="match status" value="1"/>
</dbReference>
<dbReference type="Pfam" id="PF02142">
    <property type="entry name" value="MGS"/>
    <property type="match status" value="1"/>
</dbReference>
<organism evidence="12 13">
    <name type="scientific">Glycomyces albidus</name>
    <dbReference type="NCBI Taxonomy" id="2656774"/>
    <lineage>
        <taxon>Bacteria</taxon>
        <taxon>Bacillati</taxon>
        <taxon>Actinomycetota</taxon>
        <taxon>Actinomycetes</taxon>
        <taxon>Glycomycetales</taxon>
        <taxon>Glycomycetaceae</taxon>
        <taxon>Glycomyces</taxon>
    </lineage>
</organism>
<comment type="domain">
    <text evidence="10">The IMP cyclohydrolase activity resides in the N-terminal region.</text>
</comment>
<dbReference type="HAMAP" id="MF_00139">
    <property type="entry name" value="PurH"/>
    <property type="match status" value="1"/>
</dbReference>
<evidence type="ECO:0000256" key="1">
    <source>
        <dbReference type="ARBA" id="ARBA00004844"/>
    </source>
</evidence>
<dbReference type="NCBIfam" id="NF002049">
    <property type="entry name" value="PRK00881.1"/>
    <property type="match status" value="1"/>
</dbReference>
<evidence type="ECO:0000256" key="10">
    <source>
        <dbReference type="HAMAP-Rule" id="MF_00139"/>
    </source>
</evidence>
<keyword evidence="5 10" id="KW-0658">Purine biosynthesis</keyword>
<dbReference type="CDD" id="cd01421">
    <property type="entry name" value="IMPCH"/>
    <property type="match status" value="1"/>
</dbReference>
<dbReference type="InterPro" id="IPR011607">
    <property type="entry name" value="MGS-like_dom"/>
</dbReference>
<dbReference type="PIRSF" id="PIRSF000414">
    <property type="entry name" value="AICARFT_IMPCHas"/>
    <property type="match status" value="1"/>
</dbReference>